<dbReference type="EMBL" id="BAAAET010000007">
    <property type="protein sequence ID" value="GAA0702120.1"/>
    <property type="molecule type" value="Genomic_DNA"/>
</dbReference>
<accession>A0ABP3TGX9</accession>
<dbReference type="InterPro" id="IPR012495">
    <property type="entry name" value="TadE-like_dom"/>
</dbReference>
<evidence type="ECO:0000313" key="3">
    <source>
        <dbReference type="EMBL" id="GAA0702120.1"/>
    </source>
</evidence>
<name>A0ABP3TGX9_9GAMM</name>
<protein>
    <submittedName>
        <fullName evidence="3">Pilus assembly protein</fullName>
    </submittedName>
</protein>
<evidence type="ECO:0000256" key="1">
    <source>
        <dbReference type="SAM" id="Phobius"/>
    </source>
</evidence>
<gene>
    <name evidence="3" type="ORF">GCM10009104_34290</name>
</gene>
<evidence type="ECO:0000313" key="4">
    <source>
        <dbReference type="Proteomes" id="UP001499915"/>
    </source>
</evidence>
<keyword evidence="1" id="KW-0812">Transmembrane</keyword>
<keyword evidence="1" id="KW-0472">Membrane</keyword>
<sequence length="157" mass="16909">MMIKKWKGQEGITTVEFALVGSLLFIVLFGLIEFGRLMFTWNVLDEATRRATRLAVVCPVTVAGQAFAREAGAFGGTILPNFTAENIAIRYLQEDGSTPATSTSNTYYVQSAIVGYTHQMLIPFFDIQLDALDFATTLPAESLGVHPAAAGDPPCGS</sequence>
<dbReference type="RefSeq" id="WP_343808896.1">
    <property type="nucleotide sequence ID" value="NZ_BAAAET010000007.1"/>
</dbReference>
<dbReference type="Pfam" id="PF07811">
    <property type="entry name" value="TadE"/>
    <property type="match status" value="1"/>
</dbReference>
<dbReference type="PROSITE" id="PS00409">
    <property type="entry name" value="PROKAR_NTER_METHYL"/>
    <property type="match status" value="1"/>
</dbReference>
<feature type="domain" description="TadE-like" evidence="2">
    <location>
        <begin position="11"/>
        <end position="53"/>
    </location>
</feature>
<proteinExistence type="predicted"/>
<evidence type="ECO:0000259" key="2">
    <source>
        <dbReference type="Pfam" id="PF07811"/>
    </source>
</evidence>
<reference evidence="4" key="1">
    <citation type="journal article" date="2019" name="Int. J. Syst. Evol. Microbiol.">
        <title>The Global Catalogue of Microorganisms (GCM) 10K type strain sequencing project: providing services to taxonomists for standard genome sequencing and annotation.</title>
        <authorList>
            <consortium name="The Broad Institute Genomics Platform"/>
            <consortium name="The Broad Institute Genome Sequencing Center for Infectious Disease"/>
            <person name="Wu L."/>
            <person name="Ma J."/>
        </authorList>
    </citation>
    <scope>NUCLEOTIDE SEQUENCE [LARGE SCALE GENOMIC DNA]</scope>
    <source>
        <strain evidence="4">JCM 15134</strain>
    </source>
</reference>
<comment type="caution">
    <text evidence="3">The sequence shown here is derived from an EMBL/GenBank/DDBJ whole genome shotgun (WGS) entry which is preliminary data.</text>
</comment>
<dbReference type="Proteomes" id="UP001499915">
    <property type="component" value="Unassembled WGS sequence"/>
</dbReference>
<keyword evidence="4" id="KW-1185">Reference proteome</keyword>
<feature type="transmembrane region" description="Helical" evidence="1">
    <location>
        <begin position="12"/>
        <end position="32"/>
    </location>
</feature>
<organism evidence="3 4">
    <name type="scientific">Marinobacterium maritimum</name>
    <dbReference type="NCBI Taxonomy" id="500162"/>
    <lineage>
        <taxon>Bacteria</taxon>
        <taxon>Pseudomonadati</taxon>
        <taxon>Pseudomonadota</taxon>
        <taxon>Gammaproteobacteria</taxon>
        <taxon>Oceanospirillales</taxon>
        <taxon>Oceanospirillaceae</taxon>
        <taxon>Marinobacterium</taxon>
    </lineage>
</organism>
<keyword evidence="1" id="KW-1133">Transmembrane helix</keyword>
<dbReference type="InterPro" id="IPR012902">
    <property type="entry name" value="N_methyl_site"/>
</dbReference>